<feature type="compositionally biased region" description="Polar residues" evidence="1">
    <location>
        <begin position="124"/>
        <end position="146"/>
    </location>
</feature>
<dbReference type="Proteomes" id="UP000249464">
    <property type="component" value="Unassembled WGS sequence"/>
</dbReference>
<dbReference type="EMBL" id="FQNC01000046">
    <property type="protein sequence ID" value="SGY69201.1"/>
    <property type="molecule type" value="Genomic_DNA"/>
</dbReference>
<name>A0A2X0PBP0_9BASI</name>
<reference evidence="2 3" key="1">
    <citation type="submission" date="2016-11" db="EMBL/GenBank/DDBJ databases">
        <authorList>
            <person name="Jaros S."/>
            <person name="Januszkiewicz K."/>
            <person name="Wedrychowicz H."/>
        </authorList>
    </citation>
    <scope>NUCLEOTIDE SEQUENCE [LARGE SCALE GENOMIC DNA]</scope>
</reference>
<protein>
    <submittedName>
        <fullName evidence="2">BQ5605_C004g02975 protein</fullName>
    </submittedName>
</protein>
<gene>
    <name evidence="2" type="primary">BQ5605_C004g02975</name>
    <name evidence="2" type="ORF">BQ5605_C004G02975</name>
</gene>
<evidence type="ECO:0000313" key="2">
    <source>
        <dbReference type="EMBL" id="SGY69201.1"/>
    </source>
</evidence>
<feature type="region of interest" description="Disordered" evidence="1">
    <location>
        <begin position="117"/>
        <end position="165"/>
    </location>
</feature>
<evidence type="ECO:0000256" key="1">
    <source>
        <dbReference type="SAM" id="MobiDB-lite"/>
    </source>
</evidence>
<evidence type="ECO:0000313" key="3">
    <source>
        <dbReference type="Proteomes" id="UP000249464"/>
    </source>
</evidence>
<accession>A0A2X0PBP0</accession>
<sequence length="187" mass="21691">MPRPRHWIRSRYGVQTRDDRTCTTGPMRCYEVLETKLPRRSSRKVSPPRESIFTFYRIHWQASGILLRNVWPSLGGTMTTKVETGLTDKVVLLAQRSLKQPCYRIFVGGSETMLTSAKKKPNGIVSTPPSAPKPQTSLRDLNSRQASDIRKHPSRKQKHRPTLDRHRMVYRPYLDSFDPIDFSLLER</sequence>
<dbReference type="AlphaFoldDB" id="A0A2X0PBP0"/>
<keyword evidence="3" id="KW-1185">Reference proteome</keyword>
<proteinExistence type="predicted"/>
<organism evidence="2 3">
    <name type="scientific">Microbotryum silenes-dioicae</name>
    <dbReference type="NCBI Taxonomy" id="796604"/>
    <lineage>
        <taxon>Eukaryota</taxon>
        <taxon>Fungi</taxon>
        <taxon>Dikarya</taxon>
        <taxon>Basidiomycota</taxon>
        <taxon>Pucciniomycotina</taxon>
        <taxon>Microbotryomycetes</taxon>
        <taxon>Microbotryales</taxon>
        <taxon>Microbotryaceae</taxon>
        <taxon>Microbotryum</taxon>
    </lineage>
</organism>